<dbReference type="InterPro" id="IPR005551">
    <property type="entry name" value="CitX"/>
</dbReference>
<organism evidence="5 6">
    <name type="scientific">Bombilactobacillus apium</name>
    <dbReference type="NCBI Taxonomy" id="2675299"/>
    <lineage>
        <taxon>Bacteria</taxon>
        <taxon>Bacillati</taxon>
        <taxon>Bacillota</taxon>
        <taxon>Bacilli</taxon>
        <taxon>Lactobacillales</taxon>
        <taxon>Lactobacillaceae</taxon>
        <taxon>Bombilactobacillus</taxon>
    </lineage>
</organism>
<gene>
    <name evidence="5" type="primary">citX</name>
    <name evidence="5" type="ORF">HU830_03405</name>
</gene>
<dbReference type="AlphaFoldDB" id="A0A850QWP3"/>
<dbReference type="Proteomes" id="UP000563523">
    <property type="component" value="Unassembled WGS sequence"/>
</dbReference>
<evidence type="ECO:0000256" key="3">
    <source>
        <dbReference type="ARBA" id="ARBA00022695"/>
    </source>
</evidence>
<keyword evidence="6" id="KW-1185">Reference proteome</keyword>
<dbReference type="Pfam" id="PF03802">
    <property type="entry name" value="CitX"/>
    <property type="match status" value="1"/>
</dbReference>
<dbReference type="EMBL" id="JABZEC010000002">
    <property type="protein sequence ID" value="NVY96224.1"/>
    <property type="molecule type" value="Genomic_DNA"/>
</dbReference>
<keyword evidence="2 5" id="KW-0808">Transferase</keyword>
<dbReference type="GO" id="GO:0050519">
    <property type="term" value="F:holo-citrate lyase synthase activity"/>
    <property type="evidence" value="ECO:0007669"/>
    <property type="project" value="UniProtKB-EC"/>
</dbReference>
<sequence>MADIFQTGISQDIAAVLQQKDQRVARQQQLLSENPQATLLDLKLNIPGPIKNNAALRDLFQRGIERLKAQFPGTWTVKTAWDQPTGNELMVLTDLDLVTAKQAAIRFEDQDFWGRLFDVDLLQEGDPQTISRTQLGQPLRQCLICSRPAKECARSRRHSVADLQAVISRLYHQGIEKE</sequence>
<name>A0A850QWP3_9LACO</name>
<comment type="catalytic activity">
    <reaction evidence="4">
        <text>apo-[citrate lyase ACP] + 2'-(5''-triphospho-alpha-D-ribosyl)-3'-dephospho-CoA = holo-[citrate lyase ACP] + diphosphate</text>
        <dbReference type="Rhea" id="RHEA:16333"/>
        <dbReference type="Rhea" id="RHEA-COMP:10157"/>
        <dbReference type="Rhea" id="RHEA-COMP:10158"/>
        <dbReference type="ChEBI" id="CHEBI:29999"/>
        <dbReference type="ChEBI" id="CHEBI:33019"/>
        <dbReference type="ChEBI" id="CHEBI:61378"/>
        <dbReference type="ChEBI" id="CHEBI:82683"/>
        <dbReference type="EC" id="2.7.7.61"/>
    </reaction>
</comment>
<reference evidence="5 6" key="1">
    <citation type="submission" date="2020-06" db="EMBL/GenBank/DDBJ databases">
        <authorList>
            <person name="Kang J."/>
        </authorList>
    </citation>
    <scope>NUCLEOTIDE SEQUENCE [LARGE SCALE GENOMIC DNA]</scope>
    <source>
        <strain evidence="5 6">DCY120</strain>
    </source>
</reference>
<keyword evidence="5" id="KW-0456">Lyase</keyword>
<dbReference type="RefSeq" id="WP_176942377.1">
    <property type="nucleotide sequence ID" value="NZ_JABZEC010000002.1"/>
</dbReference>
<evidence type="ECO:0000256" key="4">
    <source>
        <dbReference type="ARBA" id="ARBA00048574"/>
    </source>
</evidence>
<protein>
    <recommendedName>
        <fullName evidence="1">citrate lyase holo-[acyl-carrier protein] synthase</fullName>
        <ecNumber evidence="1">2.7.7.61</ecNumber>
    </recommendedName>
</protein>
<keyword evidence="3 5" id="KW-0548">Nucleotidyltransferase</keyword>
<dbReference type="GO" id="GO:0016829">
    <property type="term" value="F:lyase activity"/>
    <property type="evidence" value="ECO:0007669"/>
    <property type="project" value="UniProtKB-KW"/>
</dbReference>
<accession>A0A850QWP3</accession>
<evidence type="ECO:0000256" key="1">
    <source>
        <dbReference type="ARBA" id="ARBA00012524"/>
    </source>
</evidence>
<evidence type="ECO:0000313" key="6">
    <source>
        <dbReference type="Proteomes" id="UP000563523"/>
    </source>
</evidence>
<evidence type="ECO:0000313" key="5">
    <source>
        <dbReference type="EMBL" id="NVY96224.1"/>
    </source>
</evidence>
<dbReference type="EC" id="2.7.7.61" evidence="1"/>
<comment type="caution">
    <text evidence="5">The sequence shown here is derived from an EMBL/GenBank/DDBJ whole genome shotgun (WGS) entry which is preliminary data.</text>
</comment>
<evidence type="ECO:0000256" key="2">
    <source>
        <dbReference type="ARBA" id="ARBA00022679"/>
    </source>
</evidence>
<proteinExistence type="predicted"/>
<dbReference type="GO" id="GO:0051191">
    <property type="term" value="P:prosthetic group biosynthetic process"/>
    <property type="evidence" value="ECO:0007669"/>
    <property type="project" value="InterPro"/>
</dbReference>
<dbReference type="NCBIfam" id="TIGR03124">
    <property type="entry name" value="citrate_citX"/>
    <property type="match status" value="1"/>
</dbReference>